<sequence>MKFSLASLAAALLLGSTGTSGHYTFPRLSGEQDWQSVRTTANWQNNGPVIDVSSSAIRCYERNPGTPAATTAKVQAGSTLRWSASQNVYHPGVISAYMAKVPAGSTAARFDGSGQVWFKVFQEYPTLSANVLSFPSQDKTEFSFNIPSCLPSGDYLFRIEHLALHAAGSINGAQFYLSCAQITVVGGSGSKSPSGSQLVSFPGAYKNTDPGVLVSIFAPNPSFKYQPAGPSVFTC</sequence>
<dbReference type="GO" id="GO:0004497">
    <property type="term" value="F:monooxygenase activity"/>
    <property type="evidence" value="ECO:0007669"/>
    <property type="project" value="UniProtKB-KW"/>
</dbReference>
<keyword evidence="5 16" id="KW-0732">Signal</keyword>
<dbReference type="PANTHER" id="PTHR33353">
    <property type="entry name" value="PUTATIVE (AFU_ORTHOLOGUE AFUA_1G12560)-RELATED"/>
    <property type="match status" value="1"/>
</dbReference>
<keyword evidence="11" id="KW-0119">Carbohydrate metabolism</keyword>
<dbReference type="Gene3D" id="2.70.50.70">
    <property type="match status" value="1"/>
</dbReference>
<dbReference type="EMBL" id="KQ964247">
    <property type="protein sequence ID" value="KXJ94358.1"/>
    <property type="molecule type" value="Genomic_DNA"/>
</dbReference>
<keyword evidence="3" id="KW-0964">Secreted</keyword>
<feature type="signal peptide" evidence="16">
    <location>
        <begin position="1"/>
        <end position="21"/>
    </location>
</feature>
<evidence type="ECO:0000256" key="12">
    <source>
        <dbReference type="ARBA" id="ARBA00023326"/>
    </source>
</evidence>
<keyword evidence="4" id="KW-0479">Metal-binding</keyword>
<dbReference type="STRING" id="196109.A0A136JBD4"/>
<reference evidence="19" key="1">
    <citation type="submission" date="2016-02" db="EMBL/GenBank/DDBJ databases">
        <title>Draft genome sequence of Microdochium bolleyi, a fungal endophyte of beachgrass.</title>
        <authorList>
            <consortium name="DOE Joint Genome Institute"/>
            <person name="David A.S."/>
            <person name="May G."/>
            <person name="Haridas S."/>
            <person name="Lim J."/>
            <person name="Wang M."/>
            <person name="Labutti K."/>
            <person name="Lipzen A."/>
            <person name="Barry K."/>
            <person name="Grigoriev I.V."/>
        </authorList>
    </citation>
    <scope>NUCLEOTIDE SEQUENCE [LARGE SCALE GENOMIC DNA]</scope>
    <source>
        <strain evidence="19">J235TASD1</strain>
    </source>
</reference>
<keyword evidence="6" id="KW-0136">Cellulose degradation</keyword>
<dbReference type="InterPro" id="IPR049892">
    <property type="entry name" value="AA9"/>
</dbReference>
<dbReference type="Proteomes" id="UP000070501">
    <property type="component" value="Unassembled WGS sequence"/>
</dbReference>
<organism evidence="18 19">
    <name type="scientific">Microdochium bolleyi</name>
    <dbReference type="NCBI Taxonomy" id="196109"/>
    <lineage>
        <taxon>Eukaryota</taxon>
        <taxon>Fungi</taxon>
        <taxon>Dikarya</taxon>
        <taxon>Ascomycota</taxon>
        <taxon>Pezizomycotina</taxon>
        <taxon>Sordariomycetes</taxon>
        <taxon>Xylariomycetidae</taxon>
        <taxon>Xylariales</taxon>
        <taxon>Microdochiaceae</taxon>
        <taxon>Microdochium</taxon>
    </lineage>
</organism>
<evidence type="ECO:0000256" key="5">
    <source>
        <dbReference type="ARBA" id="ARBA00022729"/>
    </source>
</evidence>
<feature type="domain" description="Auxiliary Activity family 9 catalytic" evidence="17">
    <location>
        <begin position="29"/>
        <end position="219"/>
    </location>
</feature>
<evidence type="ECO:0000256" key="2">
    <source>
        <dbReference type="ARBA" id="ARBA00004613"/>
    </source>
</evidence>
<comment type="similarity">
    <text evidence="13">Belongs to the polysaccharide monooxygenase AA9 family.</text>
</comment>
<keyword evidence="19" id="KW-1185">Reference proteome</keyword>
<evidence type="ECO:0000256" key="6">
    <source>
        <dbReference type="ARBA" id="ARBA00023001"/>
    </source>
</evidence>
<evidence type="ECO:0000256" key="10">
    <source>
        <dbReference type="ARBA" id="ARBA00023157"/>
    </source>
</evidence>
<evidence type="ECO:0000256" key="16">
    <source>
        <dbReference type="SAM" id="SignalP"/>
    </source>
</evidence>
<dbReference type="GO" id="GO:0005576">
    <property type="term" value="C:extracellular region"/>
    <property type="evidence" value="ECO:0007669"/>
    <property type="project" value="UniProtKB-SubCell"/>
</dbReference>
<dbReference type="OrthoDB" id="5271017at2759"/>
<dbReference type="GO" id="GO:0046872">
    <property type="term" value="F:metal ion binding"/>
    <property type="evidence" value="ECO:0007669"/>
    <property type="project" value="UniProtKB-KW"/>
</dbReference>
<dbReference type="AlphaFoldDB" id="A0A136JBD4"/>
<evidence type="ECO:0000256" key="9">
    <source>
        <dbReference type="ARBA" id="ARBA00023033"/>
    </source>
</evidence>
<keyword evidence="8" id="KW-0186">Copper</keyword>
<evidence type="ECO:0000313" key="19">
    <source>
        <dbReference type="Proteomes" id="UP000070501"/>
    </source>
</evidence>
<evidence type="ECO:0000256" key="1">
    <source>
        <dbReference type="ARBA" id="ARBA00001973"/>
    </source>
</evidence>
<evidence type="ECO:0000256" key="7">
    <source>
        <dbReference type="ARBA" id="ARBA00023002"/>
    </source>
</evidence>
<evidence type="ECO:0000256" key="14">
    <source>
        <dbReference type="ARBA" id="ARBA00045077"/>
    </source>
</evidence>
<evidence type="ECO:0000256" key="4">
    <source>
        <dbReference type="ARBA" id="ARBA00022723"/>
    </source>
</evidence>
<accession>A0A136JBD4</accession>
<dbReference type="GO" id="GO:0016787">
    <property type="term" value="F:hydrolase activity"/>
    <property type="evidence" value="ECO:0007669"/>
    <property type="project" value="UniProtKB-KW"/>
</dbReference>
<evidence type="ECO:0000256" key="11">
    <source>
        <dbReference type="ARBA" id="ARBA00023277"/>
    </source>
</evidence>
<evidence type="ECO:0000256" key="15">
    <source>
        <dbReference type="ARBA" id="ARBA00047174"/>
    </source>
</evidence>
<dbReference type="EC" id="1.14.99.56" evidence="15"/>
<dbReference type="PANTHER" id="PTHR33353:SF10">
    <property type="entry name" value="ENDO-BETA-1,4-GLUCANASE D"/>
    <property type="match status" value="1"/>
</dbReference>
<dbReference type="InParanoid" id="A0A136JBD4"/>
<name>A0A136JBD4_9PEZI</name>
<keyword evidence="12" id="KW-0624">Polysaccharide degradation</keyword>
<keyword evidence="9" id="KW-0503">Monooxygenase</keyword>
<comment type="subcellular location">
    <subcellularLocation>
        <location evidence="2">Secreted</location>
    </subcellularLocation>
</comment>
<gene>
    <name evidence="18" type="ORF">Micbo1qcDRAFT_220923</name>
</gene>
<keyword evidence="10" id="KW-1015">Disulfide bond</keyword>
<protein>
    <recommendedName>
        <fullName evidence="15">lytic cellulose monooxygenase (C4-dehydrogenating)</fullName>
        <ecNumber evidence="15">1.14.99.56</ecNumber>
    </recommendedName>
</protein>
<feature type="chain" id="PRO_5007293642" description="lytic cellulose monooxygenase (C4-dehydrogenating)" evidence="16">
    <location>
        <begin position="22"/>
        <end position="235"/>
    </location>
</feature>
<proteinExistence type="inferred from homology"/>
<evidence type="ECO:0000313" key="18">
    <source>
        <dbReference type="EMBL" id="KXJ94358.1"/>
    </source>
</evidence>
<dbReference type="GO" id="GO:0030245">
    <property type="term" value="P:cellulose catabolic process"/>
    <property type="evidence" value="ECO:0007669"/>
    <property type="project" value="UniProtKB-KW"/>
</dbReference>
<keyword evidence="18" id="KW-0378">Hydrolase</keyword>
<evidence type="ECO:0000256" key="3">
    <source>
        <dbReference type="ARBA" id="ARBA00022525"/>
    </source>
</evidence>
<evidence type="ECO:0000256" key="8">
    <source>
        <dbReference type="ARBA" id="ARBA00023008"/>
    </source>
</evidence>
<dbReference type="CDD" id="cd21175">
    <property type="entry name" value="LPMO_AA9"/>
    <property type="match status" value="1"/>
</dbReference>
<keyword evidence="7" id="KW-0560">Oxidoreductase</keyword>
<comment type="catalytic activity">
    <reaction evidence="14">
        <text>[(1-&gt;4)-beta-D-glucosyl]n+m + reduced acceptor + O2 = 4-dehydro-beta-D-glucosyl-[(1-&gt;4)-beta-D-glucosyl]n-1 + [(1-&gt;4)-beta-D-glucosyl]m + acceptor + H2O.</text>
        <dbReference type="EC" id="1.14.99.56"/>
    </reaction>
</comment>
<comment type="cofactor">
    <cofactor evidence="1">
        <name>Cu(2+)</name>
        <dbReference type="ChEBI" id="CHEBI:29036"/>
    </cofactor>
</comment>
<evidence type="ECO:0000256" key="13">
    <source>
        <dbReference type="ARBA" id="ARBA00044502"/>
    </source>
</evidence>
<dbReference type="InterPro" id="IPR005103">
    <property type="entry name" value="AA9_LPMO"/>
</dbReference>
<evidence type="ECO:0000259" key="17">
    <source>
        <dbReference type="Pfam" id="PF03443"/>
    </source>
</evidence>
<dbReference type="Pfam" id="PF03443">
    <property type="entry name" value="AA9"/>
    <property type="match status" value="1"/>
</dbReference>